<sequence length="29" mass="3373">MNTHQEVILFLLCGYLALMRALNNSYKES</sequence>
<dbReference type="EMBL" id="GGEC01024270">
    <property type="protein sequence ID" value="MBX04754.1"/>
    <property type="molecule type" value="Transcribed_RNA"/>
</dbReference>
<evidence type="ECO:0000313" key="1">
    <source>
        <dbReference type="EMBL" id="MBX04754.1"/>
    </source>
</evidence>
<dbReference type="AlphaFoldDB" id="A0A2P2KGB1"/>
<reference evidence="1" key="1">
    <citation type="submission" date="2018-02" db="EMBL/GenBank/DDBJ databases">
        <title>Rhizophora mucronata_Transcriptome.</title>
        <authorList>
            <person name="Meera S.P."/>
            <person name="Sreeshan A."/>
            <person name="Augustine A."/>
        </authorList>
    </citation>
    <scope>NUCLEOTIDE SEQUENCE</scope>
    <source>
        <tissue evidence="1">Leaf</tissue>
    </source>
</reference>
<proteinExistence type="predicted"/>
<organism evidence="1">
    <name type="scientific">Rhizophora mucronata</name>
    <name type="common">Asiatic mangrove</name>
    <dbReference type="NCBI Taxonomy" id="61149"/>
    <lineage>
        <taxon>Eukaryota</taxon>
        <taxon>Viridiplantae</taxon>
        <taxon>Streptophyta</taxon>
        <taxon>Embryophyta</taxon>
        <taxon>Tracheophyta</taxon>
        <taxon>Spermatophyta</taxon>
        <taxon>Magnoliopsida</taxon>
        <taxon>eudicotyledons</taxon>
        <taxon>Gunneridae</taxon>
        <taxon>Pentapetalae</taxon>
        <taxon>rosids</taxon>
        <taxon>fabids</taxon>
        <taxon>Malpighiales</taxon>
        <taxon>Rhizophoraceae</taxon>
        <taxon>Rhizophora</taxon>
    </lineage>
</organism>
<name>A0A2P2KGB1_RHIMU</name>
<protein>
    <submittedName>
        <fullName evidence="1">Uncharacterized protein</fullName>
    </submittedName>
</protein>
<accession>A0A2P2KGB1</accession>